<dbReference type="AlphaFoldDB" id="A0A8G0ZXX3"/>
<proteinExistence type="predicted"/>
<dbReference type="RefSeq" id="WP_220663002.1">
    <property type="nucleotide sequence ID" value="NZ_CP069370.1"/>
</dbReference>
<gene>
    <name evidence="2" type="ORF">JO391_04520</name>
</gene>
<reference evidence="2" key="1">
    <citation type="submission" date="2021-02" db="EMBL/GenBank/DDBJ databases">
        <title>Rhodobacter shimadae sp. nov., an aerobic anoxygenic phototrophic bacterium isolated from a hot spring.</title>
        <authorList>
            <person name="Muramatsu S."/>
            <person name="Haruta S."/>
            <person name="Hirose S."/>
            <person name="Hanada S."/>
        </authorList>
    </citation>
    <scope>NUCLEOTIDE SEQUENCE</scope>
    <source>
        <strain evidence="2">N10</strain>
    </source>
</reference>
<keyword evidence="1" id="KW-0472">Membrane</keyword>
<accession>A0A8G0ZXX3</accession>
<feature type="transmembrane region" description="Helical" evidence="1">
    <location>
        <begin position="20"/>
        <end position="41"/>
    </location>
</feature>
<organism evidence="2 3">
    <name type="scientific">Neotabrizicola shimadae</name>
    <dbReference type="NCBI Taxonomy" id="2807096"/>
    <lineage>
        <taxon>Bacteria</taxon>
        <taxon>Pseudomonadati</taxon>
        <taxon>Pseudomonadota</taxon>
        <taxon>Alphaproteobacteria</taxon>
        <taxon>Rhodobacterales</taxon>
        <taxon>Paracoccaceae</taxon>
        <taxon>Neotabrizicola</taxon>
    </lineage>
</organism>
<protein>
    <submittedName>
        <fullName evidence="2">Uncharacterized protein</fullName>
    </submittedName>
</protein>
<feature type="transmembrane region" description="Helical" evidence="1">
    <location>
        <begin position="53"/>
        <end position="74"/>
    </location>
</feature>
<feature type="transmembrane region" description="Helical" evidence="1">
    <location>
        <begin position="114"/>
        <end position="135"/>
    </location>
</feature>
<keyword evidence="1" id="KW-0812">Transmembrane</keyword>
<feature type="transmembrane region" description="Helical" evidence="1">
    <location>
        <begin position="86"/>
        <end position="108"/>
    </location>
</feature>
<sequence>MSRHLRSAPGGLALVGRVRLVLTATVLWLAPGAVGAALFALADPGAGEGGYRLWQIASALGVSPLFSWAGWLMALPLTALALHVGWFGWLPAALIGAFAGWLIGLYAAADYAGAFGMVMLLALRAILGATAPAAFDPGS</sequence>
<name>A0A8G0ZXX3_9RHOB</name>
<dbReference type="EMBL" id="CP069370">
    <property type="protein sequence ID" value="QYZ70785.1"/>
    <property type="molecule type" value="Genomic_DNA"/>
</dbReference>
<evidence type="ECO:0000313" key="3">
    <source>
        <dbReference type="Proteomes" id="UP000826300"/>
    </source>
</evidence>
<evidence type="ECO:0000313" key="2">
    <source>
        <dbReference type="EMBL" id="QYZ70785.1"/>
    </source>
</evidence>
<dbReference type="KEGG" id="nsm:JO391_04520"/>
<keyword evidence="3" id="KW-1185">Reference proteome</keyword>
<evidence type="ECO:0000256" key="1">
    <source>
        <dbReference type="SAM" id="Phobius"/>
    </source>
</evidence>
<keyword evidence="1" id="KW-1133">Transmembrane helix</keyword>
<dbReference type="Proteomes" id="UP000826300">
    <property type="component" value="Chromosome"/>
</dbReference>